<dbReference type="InterPro" id="IPR014001">
    <property type="entry name" value="Helicase_ATP-bd"/>
</dbReference>
<dbReference type="GO" id="GO:0071013">
    <property type="term" value="C:catalytic step 2 spliceosome"/>
    <property type="evidence" value="ECO:0007669"/>
    <property type="project" value="TreeGrafter"/>
</dbReference>
<keyword evidence="9" id="KW-0539">Nucleus</keyword>
<feature type="region of interest" description="Disordered" evidence="11">
    <location>
        <begin position="86"/>
        <end position="260"/>
    </location>
</feature>
<feature type="region of interest" description="Disordered" evidence="11">
    <location>
        <begin position="405"/>
        <end position="426"/>
    </location>
</feature>
<dbReference type="AlphaFoldDB" id="A0A5A8CIZ5"/>
<keyword evidence="15" id="KW-1185">Reference proteome</keyword>
<evidence type="ECO:0000259" key="12">
    <source>
        <dbReference type="PROSITE" id="PS51192"/>
    </source>
</evidence>
<dbReference type="InterPro" id="IPR049945">
    <property type="entry name" value="AAA_22"/>
</dbReference>
<evidence type="ECO:0000256" key="7">
    <source>
        <dbReference type="ARBA" id="ARBA00022840"/>
    </source>
</evidence>
<evidence type="ECO:0000259" key="13">
    <source>
        <dbReference type="PROSITE" id="PS51194"/>
    </source>
</evidence>
<evidence type="ECO:0000256" key="4">
    <source>
        <dbReference type="ARBA" id="ARBA00022741"/>
    </source>
</evidence>
<keyword evidence="4" id="KW-0547">Nucleotide-binding</keyword>
<organism evidence="14 15">
    <name type="scientific">Cafeteria roenbergensis</name>
    <name type="common">Marine flagellate</name>
    <dbReference type="NCBI Taxonomy" id="33653"/>
    <lineage>
        <taxon>Eukaryota</taxon>
        <taxon>Sar</taxon>
        <taxon>Stramenopiles</taxon>
        <taxon>Bigyra</taxon>
        <taxon>Opalozoa</taxon>
        <taxon>Bicosoecida</taxon>
        <taxon>Cafeteriaceae</taxon>
        <taxon>Cafeteria</taxon>
    </lineage>
</organism>
<dbReference type="Pfam" id="PF13401">
    <property type="entry name" value="AAA_22"/>
    <property type="match status" value="1"/>
</dbReference>
<dbReference type="Gene3D" id="1.20.120.1080">
    <property type="match status" value="1"/>
</dbReference>
<evidence type="ECO:0000313" key="15">
    <source>
        <dbReference type="Proteomes" id="UP000323011"/>
    </source>
</evidence>
<dbReference type="FunFam" id="1.20.120.1080:FF:000001">
    <property type="entry name" value="Pre-mRNA-splicing factor ATP-dependent RNA helicase"/>
    <property type="match status" value="1"/>
</dbReference>
<dbReference type="FunFam" id="3.40.50.300:FF:000007">
    <property type="entry name" value="Pre-mRNA-splicing factor ATP-dependent RNA helicase"/>
    <property type="match status" value="1"/>
</dbReference>
<dbReference type="EC" id="3.6.4.13" evidence="2"/>
<dbReference type="InterPro" id="IPR002464">
    <property type="entry name" value="DNA/RNA_helicase_DEAH_CS"/>
</dbReference>
<dbReference type="InterPro" id="IPR007502">
    <property type="entry name" value="Helicase-assoc_dom"/>
</dbReference>
<keyword evidence="8" id="KW-0508">mRNA splicing</keyword>
<feature type="region of interest" description="Disordered" evidence="11">
    <location>
        <begin position="466"/>
        <end position="493"/>
    </location>
</feature>
<dbReference type="GO" id="GO:0003724">
    <property type="term" value="F:RNA helicase activity"/>
    <property type="evidence" value="ECO:0007669"/>
    <property type="project" value="UniProtKB-EC"/>
</dbReference>
<evidence type="ECO:0000256" key="6">
    <source>
        <dbReference type="ARBA" id="ARBA00022806"/>
    </source>
</evidence>
<keyword evidence="5" id="KW-0378">Hydrolase</keyword>
<proteinExistence type="predicted"/>
<evidence type="ECO:0000256" key="1">
    <source>
        <dbReference type="ARBA" id="ARBA00004123"/>
    </source>
</evidence>
<dbReference type="GO" id="GO:0003723">
    <property type="term" value="F:RNA binding"/>
    <property type="evidence" value="ECO:0007669"/>
    <property type="project" value="TreeGrafter"/>
</dbReference>
<protein>
    <recommendedName>
        <fullName evidence="2">RNA helicase</fullName>
        <ecNumber evidence="2">3.6.4.13</ecNumber>
    </recommendedName>
</protein>
<feature type="region of interest" description="Disordered" evidence="11">
    <location>
        <begin position="1124"/>
        <end position="1145"/>
    </location>
</feature>
<dbReference type="GO" id="GO:0071006">
    <property type="term" value="C:U2-type catalytic step 1 spliceosome"/>
    <property type="evidence" value="ECO:0007669"/>
    <property type="project" value="UniProtKB-ARBA"/>
</dbReference>
<dbReference type="SUPFAM" id="SSF52540">
    <property type="entry name" value="P-loop containing nucleoside triphosphate hydrolases"/>
    <property type="match status" value="1"/>
</dbReference>
<reference evidence="14 15" key="1">
    <citation type="submission" date="2019-07" db="EMBL/GenBank/DDBJ databases">
        <title>Genomes of Cafeteria roenbergensis.</title>
        <authorList>
            <person name="Fischer M.G."/>
            <person name="Hackl T."/>
            <person name="Roman M."/>
        </authorList>
    </citation>
    <scope>NUCLEOTIDE SEQUENCE [LARGE SCALE GENOMIC DNA]</scope>
    <source>
        <strain evidence="14 15">BVI</strain>
    </source>
</reference>
<evidence type="ECO:0000256" key="10">
    <source>
        <dbReference type="ARBA" id="ARBA00047984"/>
    </source>
</evidence>
<comment type="catalytic activity">
    <reaction evidence="10">
        <text>ATP + H2O = ADP + phosphate + H(+)</text>
        <dbReference type="Rhea" id="RHEA:13065"/>
        <dbReference type="ChEBI" id="CHEBI:15377"/>
        <dbReference type="ChEBI" id="CHEBI:15378"/>
        <dbReference type="ChEBI" id="CHEBI:30616"/>
        <dbReference type="ChEBI" id="CHEBI:43474"/>
        <dbReference type="ChEBI" id="CHEBI:456216"/>
        <dbReference type="EC" id="3.6.4.13"/>
    </reaction>
</comment>
<dbReference type="GO" id="GO:0005524">
    <property type="term" value="F:ATP binding"/>
    <property type="evidence" value="ECO:0007669"/>
    <property type="project" value="UniProtKB-KW"/>
</dbReference>
<evidence type="ECO:0000256" key="11">
    <source>
        <dbReference type="SAM" id="MobiDB-lite"/>
    </source>
</evidence>
<feature type="compositionally biased region" description="Low complexity" evidence="11">
    <location>
        <begin position="104"/>
        <end position="117"/>
    </location>
</feature>
<dbReference type="PANTHER" id="PTHR18934:SF83">
    <property type="entry name" value="PRE-MRNA-SPLICING FACTOR ATP-DEPENDENT RNA HELICASE DHX16"/>
    <property type="match status" value="1"/>
</dbReference>
<feature type="compositionally biased region" description="Basic residues" evidence="11">
    <location>
        <begin position="126"/>
        <end position="140"/>
    </location>
</feature>
<dbReference type="InterPro" id="IPR027417">
    <property type="entry name" value="P-loop_NTPase"/>
</dbReference>
<dbReference type="Pfam" id="PF21010">
    <property type="entry name" value="HA2_C"/>
    <property type="match status" value="1"/>
</dbReference>
<dbReference type="Pfam" id="PF04408">
    <property type="entry name" value="WHD_HA2"/>
    <property type="match status" value="1"/>
</dbReference>
<dbReference type="SMART" id="SM00847">
    <property type="entry name" value="HA2"/>
    <property type="match status" value="1"/>
</dbReference>
<dbReference type="GO" id="GO:0016887">
    <property type="term" value="F:ATP hydrolysis activity"/>
    <property type="evidence" value="ECO:0007669"/>
    <property type="project" value="InterPro"/>
</dbReference>
<dbReference type="PROSITE" id="PS51192">
    <property type="entry name" value="HELICASE_ATP_BIND_1"/>
    <property type="match status" value="1"/>
</dbReference>
<evidence type="ECO:0000256" key="9">
    <source>
        <dbReference type="ARBA" id="ARBA00023242"/>
    </source>
</evidence>
<feature type="compositionally biased region" description="Low complexity" evidence="11">
    <location>
        <begin position="173"/>
        <end position="187"/>
    </location>
</feature>
<feature type="domain" description="Helicase ATP-binding" evidence="12">
    <location>
        <begin position="560"/>
        <end position="723"/>
    </location>
</feature>
<evidence type="ECO:0000256" key="8">
    <source>
        <dbReference type="ARBA" id="ARBA00023187"/>
    </source>
</evidence>
<dbReference type="Gene3D" id="3.40.50.300">
    <property type="entry name" value="P-loop containing nucleotide triphosphate hydrolases"/>
    <property type="match status" value="2"/>
</dbReference>
<dbReference type="GO" id="GO:0006397">
    <property type="term" value="P:mRNA processing"/>
    <property type="evidence" value="ECO:0007669"/>
    <property type="project" value="UniProtKB-KW"/>
</dbReference>
<evidence type="ECO:0000256" key="2">
    <source>
        <dbReference type="ARBA" id="ARBA00012552"/>
    </source>
</evidence>
<evidence type="ECO:0000256" key="5">
    <source>
        <dbReference type="ARBA" id="ARBA00022801"/>
    </source>
</evidence>
<evidence type="ECO:0000313" key="14">
    <source>
        <dbReference type="EMBL" id="KAA0153043.1"/>
    </source>
</evidence>
<name>A0A5A8CIZ5_CAFRO</name>
<dbReference type="InterPro" id="IPR011709">
    <property type="entry name" value="DEAD-box_helicase_OB_fold"/>
</dbReference>
<dbReference type="PROSITE" id="PS00690">
    <property type="entry name" value="DEAH_ATP_HELICASE"/>
    <property type="match status" value="1"/>
</dbReference>
<dbReference type="InterPro" id="IPR048333">
    <property type="entry name" value="HA2_WH"/>
</dbReference>
<feature type="compositionally biased region" description="Low complexity" evidence="11">
    <location>
        <begin position="152"/>
        <end position="163"/>
    </location>
</feature>
<comment type="caution">
    <text evidence="14">The sequence shown here is derived from an EMBL/GenBank/DDBJ whole genome shotgun (WGS) entry which is preliminary data.</text>
</comment>
<sequence>MSGSSLQNWVAASLHDVVGFSDPGLASFLVAQASRARSQDDVIAVFRQSDVPVTGVVRDFASRLFARAGKPAVSESELRARSYALVDDDDDDDDDGGGGGGHAGATAPGSAAASSRGRAGEDGSGRRRKRHRGESRRRRRHGDDDGDDPEEGSTAGDAAALRYAAEDRRDEAAAAAAAASSADATAGGREEEPAAKRGKGGDEEEDEDDAEALKAFEARLRERDERKTRKVGDAGRIQAAEDRAAARRAMGEAERDEALPELRKASRRDYMRRREAQQLALLRDEVAFDEKLMATSTLSAAELRRYEANKRILALAESRVGVGEVVAAEEDRYALPSSTSLLEAKGQAERDKRMAVLKERYGDGAGSRAGAAAADGLGWEAQKLGAAIGRAGAAVAEAAGGGAQARTSASTSAPSSAAPSGTTGTVRGIGGGEWGLVFEGGIDFVSSSAIKGISPQERERIAQEEKELRAGARGSSSSSSSSSRGPDSGASATGLDASVIAEEAAKVDAELAELQRRAGGGRPSAAEAALEAAKTARTAREEMQRVRDSLPIFAYREELLQAVSEYQVMVVVGETGSGKTTQIPQYLHEVGYTKLGRVGCTQPRRVAAMSVAARVAQEMGVPLGGETGYQIRFEDCTSDRTVIKYMTDGMLLREFLAEPDLRSYSVLIIDEAHERSLHTDVLLGLIKDVARYRDDLKVIIASATVDAGKFSAYFDDAPIFNIPGRPYDIDILYTKAPEANYVEAAIVTALQVHVSQPPPGDILVFCTGQDEIESAIESITERTRALGGRIKELIALPLYSALPADQQARIFEPTPEGARKVIFSTNIAETSLTIDGIKYVIDAGFVKQNSFNPRTGVESLQVVPVSKAAAQQRSGRAGRTGPGTCFRLFTPWSFENELPDDNVPEIQRTNLASVVLMLKSLGIHNLIEFDFMDPPPTQALKRALNQLYALGALNQRGELTRLGRRMAEFPTDPLLSKMLLAAEKFRCVDEALTVAAMLDVQGAVFFTPRDRKRLAQLAHQTFARGAEGDHGMLLQVFSQWEESGFSKQWCKDNFVQDRSMRRARDVREQLLGLCERVEIEPSSSPDDSEALAKAITAGYFFNAARLNRSGNYRTTKTAHTVAMHPSSILAPKQAPRGAEKDKDAEARKQLGLPSQEDALPARPPPEWVVYHELVETSREYMRCITPIKPAWLTEIAPHYYKPSDVGTDDDGAAPVIRGKAKPSAAAAAAASRGD</sequence>
<accession>A0A5A8CIZ5</accession>
<feature type="compositionally biased region" description="Acidic residues" evidence="11">
    <location>
        <begin position="86"/>
        <end position="96"/>
    </location>
</feature>
<dbReference type="PROSITE" id="PS51194">
    <property type="entry name" value="HELICASE_CTER"/>
    <property type="match status" value="1"/>
</dbReference>
<dbReference type="Pfam" id="PF07717">
    <property type="entry name" value="OB_NTP_bind"/>
    <property type="match status" value="1"/>
</dbReference>
<feature type="compositionally biased region" description="Low complexity" evidence="11">
    <location>
        <begin position="1224"/>
        <end position="1234"/>
    </location>
</feature>
<dbReference type="CDD" id="cd18791">
    <property type="entry name" value="SF2_C_RHA"/>
    <property type="match status" value="1"/>
</dbReference>
<dbReference type="Pfam" id="PF00271">
    <property type="entry name" value="Helicase_C"/>
    <property type="match status" value="1"/>
</dbReference>
<dbReference type="SMART" id="SM00490">
    <property type="entry name" value="HELICc"/>
    <property type="match status" value="1"/>
</dbReference>
<evidence type="ECO:0000256" key="3">
    <source>
        <dbReference type="ARBA" id="ARBA00022664"/>
    </source>
</evidence>
<dbReference type="InterPro" id="IPR001650">
    <property type="entry name" value="Helicase_C-like"/>
</dbReference>
<feature type="compositionally biased region" description="Basic and acidic residues" evidence="11">
    <location>
        <begin position="188"/>
        <end position="201"/>
    </location>
</feature>
<keyword evidence="7" id="KW-0067">ATP-binding</keyword>
<dbReference type="OMA" id="PQWCRES"/>
<feature type="domain" description="Helicase C-terminal" evidence="13">
    <location>
        <begin position="728"/>
        <end position="922"/>
    </location>
</feature>
<feature type="compositionally biased region" description="Low complexity" evidence="11">
    <location>
        <begin position="471"/>
        <end position="492"/>
    </location>
</feature>
<dbReference type="GO" id="GO:0008380">
    <property type="term" value="P:RNA splicing"/>
    <property type="evidence" value="ECO:0007669"/>
    <property type="project" value="UniProtKB-KW"/>
</dbReference>
<keyword evidence="3" id="KW-0507">mRNA processing</keyword>
<dbReference type="Proteomes" id="UP000323011">
    <property type="component" value="Unassembled WGS sequence"/>
</dbReference>
<feature type="compositionally biased region" description="Basic and acidic residues" evidence="11">
    <location>
        <begin position="211"/>
        <end position="260"/>
    </location>
</feature>
<dbReference type="FunFam" id="3.40.50.300:FF:000726">
    <property type="entry name" value="Pre-mRNA-splicing factor ATP-dependent RNA helicase"/>
    <property type="match status" value="1"/>
</dbReference>
<comment type="subcellular location">
    <subcellularLocation>
        <location evidence="1">Nucleus</location>
    </subcellularLocation>
</comment>
<dbReference type="EMBL" id="VLTN01000018">
    <property type="protein sequence ID" value="KAA0153043.1"/>
    <property type="molecule type" value="Genomic_DNA"/>
</dbReference>
<keyword evidence="6" id="KW-0347">Helicase</keyword>
<dbReference type="PANTHER" id="PTHR18934">
    <property type="entry name" value="ATP-DEPENDENT RNA HELICASE"/>
    <property type="match status" value="1"/>
</dbReference>
<dbReference type="SMART" id="SM00487">
    <property type="entry name" value="DEXDc"/>
    <property type="match status" value="1"/>
</dbReference>
<gene>
    <name evidence="14" type="ORF">FNF29_03563</name>
</gene>
<feature type="region of interest" description="Disordered" evidence="11">
    <location>
        <begin position="1203"/>
        <end position="1234"/>
    </location>
</feature>